<dbReference type="InterPro" id="IPR025997">
    <property type="entry name" value="SBP_2_dom"/>
</dbReference>
<dbReference type="InterPro" id="IPR028082">
    <property type="entry name" value="Peripla_BP_I"/>
</dbReference>
<dbReference type="PANTHER" id="PTHR46847">
    <property type="entry name" value="D-ALLOSE-BINDING PERIPLASMIC PROTEIN-RELATED"/>
    <property type="match status" value="1"/>
</dbReference>
<dbReference type="Pfam" id="PF13407">
    <property type="entry name" value="Peripla_BP_4"/>
    <property type="match status" value="1"/>
</dbReference>
<dbReference type="Gene3D" id="3.40.50.2300">
    <property type="match status" value="2"/>
</dbReference>
<evidence type="ECO:0000256" key="4">
    <source>
        <dbReference type="SAM" id="SignalP"/>
    </source>
</evidence>
<evidence type="ECO:0000256" key="1">
    <source>
        <dbReference type="ARBA" id="ARBA00004196"/>
    </source>
</evidence>
<dbReference type="GO" id="GO:0030246">
    <property type="term" value="F:carbohydrate binding"/>
    <property type="evidence" value="ECO:0007669"/>
    <property type="project" value="UniProtKB-ARBA"/>
</dbReference>
<organism evidence="6 7">
    <name type="scientific">Calidithermus terrae</name>
    <dbReference type="NCBI Taxonomy" id="1408545"/>
    <lineage>
        <taxon>Bacteria</taxon>
        <taxon>Thermotogati</taxon>
        <taxon>Deinococcota</taxon>
        <taxon>Deinococci</taxon>
        <taxon>Thermales</taxon>
        <taxon>Thermaceae</taxon>
        <taxon>Calidithermus</taxon>
    </lineage>
</organism>
<dbReference type="SUPFAM" id="SSF53822">
    <property type="entry name" value="Periplasmic binding protein-like I"/>
    <property type="match status" value="1"/>
</dbReference>
<gene>
    <name evidence="6" type="primary">xypA</name>
    <name evidence="6" type="ORF">Mterra_03258</name>
</gene>
<comment type="subcellular location">
    <subcellularLocation>
        <location evidence="1">Cell envelope</location>
    </subcellularLocation>
</comment>
<comment type="caution">
    <text evidence="6">The sequence shown here is derived from an EMBL/GenBank/DDBJ whole genome shotgun (WGS) entry which is preliminary data.</text>
</comment>
<dbReference type="GO" id="GO:0030313">
    <property type="term" value="C:cell envelope"/>
    <property type="evidence" value="ECO:0007669"/>
    <property type="project" value="UniProtKB-SubCell"/>
</dbReference>
<accession>A0A399EAD6</accession>
<reference evidence="6 7" key="1">
    <citation type="submission" date="2018-08" db="EMBL/GenBank/DDBJ databases">
        <title>Meiothermus terrae DSM 26712 genome sequencing project.</title>
        <authorList>
            <person name="Da Costa M.S."/>
            <person name="Albuquerque L."/>
            <person name="Raposo P."/>
            <person name="Froufe H.J.C."/>
            <person name="Barroso C.S."/>
            <person name="Egas C."/>
        </authorList>
    </citation>
    <scope>NUCLEOTIDE SEQUENCE [LARGE SCALE GENOMIC DNA]</scope>
    <source>
        <strain evidence="6 7">DSM 26712</strain>
    </source>
</reference>
<evidence type="ECO:0000313" key="6">
    <source>
        <dbReference type="EMBL" id="RIH81295.1"/>
    </source>
</evidence>
<evidence type="ECO:0000259" key="5">
    <source>
        <dbReference type="Pfam" id="PF13407"/>
    </source>
</evidence>
<comment type="similarity">
    <text evidence="2">Belongs to the bacterial solute-binding protein 2 family.</text>
</comment>
<keyword evidence="7" id="KW-1185">Reference proteome</keyword>
<feature type="signal peptide" evidence="4">
    <location>
        <begin position="1"/>
        <end position="30"/>
    </location>
</feature>
<proteinExistence type="inferred from homology"/>
<protein>
    <submittedName>
        <fullName evidence="6">Xylitol-binding protein</fullName>
    </submittedName>
</protein>
<feature type="domain" description="Periplasmic binding protein" evidence="5">
    <location>
        <begin position="35"/>
        <end position="296"/>
    </location>
</feature>
<dbReference type="AlphaFoldDB" id="A0A399EAD6"/>
<dbReference type="Proteomes" id="UP000265715">
    <property type="component" value="Unassembled WGS sequence"/>
</dbReference>
<evidence type="ECO:0000256" key="3">
    <source>
        <dbReference type="ARBA" id="ARBA00022729"/>
    </source>
</evidence>
<dbReference type="PANTHER" id="PTHR46847:SF1">
    <property type="entry name" value="D-ALLOSE-BINDING PERIPLASMIC PROTEIN-RELATED"/>
    <property type="match status" value="1"/>
</dbReference>
<dbReference type="OrthoDB" id="9814427at2"/>
<dbReference type="RefSeq" id="WP_119316185.1">
    <property type="nucleotide sequence ID" value="NZ_QXDL01000186.1"/>
</dbReference>
<evidence type="ECO:0000256" key="2">
    <source>
        <dbReference type="ARBA" id="ARBA00007639"/>
    </source>
</evidence>
<keyword evidence="3 4" id="KW-0732">Signal</keyword>
<sequence length="355" mass="38063">MKLKHLALGLSALALAGAALLALSPAQAQAKTYRIGISNGFVGSEWRTQMLDGIREVVEEYKKAGTNVELVIQSADVDVQGQIQQIRNLINAKVDGIIINPNSQTGLNQVIREATDAGIKVVVVDQEVSAPTAVNVAIDQRAWAKDKMDWLAKALGGKGNVVVINGIDGHPANEAREAGIADSLKNYPNIKVLNTANGDWDHAKAQQVLSSILASQPNIDGIFTQDGMGQGVLRALIAAKPRKMPVVSGEAYVGYMKLWSEIKKSYPDFRSYGLANPPGVGASGLRVVMNLIQGKQLKDGVLKGPYNNTIYVPIPARVDDSTLAKTLADLLAKKKADTYTMDGYLTQAQANAYFK</sequence>
<feature type="chain" id="PRO_5017375796" evidence="4">
    <location>
        <begin position="31"/>
        <end position="355"/>
    </location>
</feature>
<name>A0A399EAD6_9DEIN</name>
<evidence type="ECO:0000313" key="7">
    <source>
        <dbReference type="Proteomes" id="UP000265715"/>
    </source>
</evidence>
<dbReference type="EMBL" id="QXDL01000186">
    <property type="protein sequence ID" value="RIH81295.1"/>
    <property type="molecule type" value="Genomic_DNA"/>
</dbReference>